<dbReference type="PANTHER" id="PTHR11373">
    <property type="entry name" value="DEOXYNUCLEOSIDE TRIPHOSPHATE TRIPHOSPHOHYDROLASE"/>
    <property type="match status" value="1"/>
</dbReference>
<sequence>MAAAPDEGRIRTPGAKVFLDPIHGHIEVDPLSVKIIDTPQFQRLRNIKQLGGGYWVYPGACHNRFEHSLGVYHLAGCLITEIQSKQGDHLPITDEDVLCVKIAGLCHDLGHGPFSHLFDRQFMKQAVPGCTWEHEDASTAMFDHLIEQNGIKLEKYGLTKKDQVFIKELIKQPAEEQPAEEQPAGAQQAGAQPAGAQPAGPQPAGAQPAGAQPARVWHYKGRDEEKGFLYQIISNSVNGMDVDKWDYFARDSHYTGLPKRFDHMRLIQSARVIKVDGKWQICYRDKVCCIMHCRLHAWLNVYNMFHTRACLHHECYQHKTTVAVEMMITDALLKADDKFQDKYQLHMKISEACQHMDTYARLTDSIFDKILYSKGDKLKEARDILENLAKRKLYRFIGQTQARDEFFEESGPSTKEIAKAVTDQEKIKITAEDIAVIRVNVNYGKGKNNPVDDVRFWTKDNPDKAIKLEKEELSEMLPQKFADKFWRVYCKKQLDKESIKEVERRFELFLLKKKDMTTPQKQVVPGSKDLSGQGARRDLTADLEDASAKDD</sequence>
<dbReference type="PANTHER" id="PTHR11373:SF4">
    <property type="entry name" value="DEOXYNUCLEOSIDE TRIPHOSPHATE TRIPHOSPHOHYDROLASE SAMHD1"/>
    <property type="match status" value="1"/>
</dbReference>
<dbReference type="KEGG" id="bbel:109479385"/>
<name>A0A6P5A123_BRABE</name>
<dbReference type="GO" id="GO:0005634">
    <property type="term" value="C:nucleus"/>
    <property type="evidence" value="ECO:0007669"/>
    <property type="project" value="TreeGrafter"/>
</dbReference>
<organism evidence="4 5">
    <name type="scientific">Branchiostoma belcheri</name>
    <name type="common">Amphioxus</name>
    <dbReference type="NCBI Taxonomy" id="7741"/>
    <lineage>
        <taxon>Eukaryota</taxon>
        <taxon>Metazoa</taxon>
        <taxon>Chordata</taxon>
        <taxon>Cephalochordata</taxon>
        <taxon>Leptocardii</taxon>
        <taxon>Amphioxiformes</taxon>
        <taxon>Branchiostomatidae</taxon>
        <taxon>Branchiostoma</taxon>
    </lineage>
</organism>
<dbReference type="GO" id="GO:0051607">
    <property type="term" value="P:defense response to virus"/>
    <property type="evidence" value="ECO:0007669"/>
    <property type="project" value="TreeGrafter"/>
</dbReference>
<keyword evidence="4" id="KW-1185">Reference proteome</keyword>
<evidence type="ECO:0000313" key="5">
    <source>
        <dbReference type="RefSeq" id="XP_019636902.1"/>
    </source>
</evidence>
<feature type="region of interest" description="Disordered" evidence="2">
    <location>
        <begin position="518"/>
        <end position="551"/>
    </location>
</feature>
<dbReference type="GeneID" id="109479385"/>
<protein>
    <submittedName>
        <fullName evidence="5">Deoxynucleoside triphosphate triphosphohydrolase SAMHD1-like</fullName>
    </submittedName>
</protein>
<accession>A0A6P5A123</accession>
<dbReference type="CDD" id="cd00077">
    <property type="entry name" value="HDc"/>
    <property type="match status" value="1"/>
</dbReference>
<feature type="compositionally biased region" description="Basic and acidic residues" evidence="2">
    <location>
        <begin position="535"/>
        <end position="551"/>
    </location>
</feature>
<dbReference type="RefSeq" id="XP_019636902.1">
    <property type="nucleotide sequence ID" value="XM_019781343.1"/>
</dbReference>
<evidence type="ECO:0000256" key="1">
    <source>
        <dbReference type="ARBA" id="ARBA00005776"/>
    </source>
</evidence>
<feature type="region of interest" description="Disordered" evidence="2">
    <location>
        <begin position="173"/>
        <end position="213"/>
    </location>
</feature>
<feature type="compositionally biased region" description="Low complexity" evidence="2">
    <location>
        <begin position="180"/>
        <end position="213"/>
    </location>
</feature>
<evidence type="ECO:0000313" key="4">
    <source>
        <dbReference type="Proteomes" id="UP000515135"/>
    </source>
</evidence>
<dbReference type="SMART" id="SM00471">
    <property type="entry name" value="HDc"/>
    <property type="match status" value="1"/>
</dbReference>
<dbReference type="OrthoDB" id="9991235at2759"/>
<dbReference type="AlphaFoldDB" id="A0A6P5A123"/>
<evidence type="ECO:0000259" key="3">
    <source>
        <dbReference type="SMART" id="SM00471"/>
    </source>
</evidence>
<comment type="similarity">
    <text evidence="1">Belongs to the SAMHD1 family.</text>
</comment>
<dbReference type="SUPFAM" id="SSF109604">
    <property type="entry name" value="HD-domain/PDEase-like"/>
    <property type="match status" value="1"/>
</dbReference>
<dbReference type="GO" id="GO:0006203">
    <property type="term" value="P:dGTP catabolic process"/>
    <property type="evidence" value="ECO:0007669"/>
    <property type="project" value="TreeGrafter"/>
</dbReference>
<dbReference type="Gene3D" id="3.30.70.2760">
    <property type="match status" value="1"/>
</dbReference>
<reference evidence="5" key="1">
    <citation type="submission" date="2025-08" db="UniProtKB">
        <authorList>
            <consortium name="RefSeq"/>
        </authorList>
    </citation>
    <scope>IDENTIFICATION</scope>
    <source>
        <tissue evidence="5">Gonad</tissue>
    </source>
</reference>
<feature type="domain" description="HD/PDEase" evidence="3">
    <location>
        <begin position="60"/>
        <end position="257"/>
    </location>
</feature>
<dbReference type="Gene3D" id="1.10.3210.10">
    <property type="entry name" value="Hypothetical protein af1432"/>
    <property type="match status" value="1"/>
</dbReference>
<dbReference type="InterPro" id="IPR006674">
    <property type="entry name" value="HD_domain"/>
</dbReference>
<dbReference type="GO" id="GO:0045088">
    <property type="term" value="P:regulation of innate immune response"/>
    <property type="evidence" value="ECO:0007669"/>
    <property type="project" value="TreeGrafter"/>
</dbReference>
<dbReference type="InterPro" id="IPR003607">
    <property type="entry name" value="HD/PDEase_dom"/>
</dbReference>
<dbReference type="InterPro" id="IPR050135">
    <property type="entry name" value="dGTPase-like"/>
</dbReference>
<gene>
    <name evidence="5" type="primary">LOC109479385</name>
</gene>
<evidence type="ECO:0000256" key="2">
    <source>
        <dbReference type="SAM" id="MobiDB-lite"/>
    </source>
</evidence>
<dbReference type="Pfam" id="PF01966">
    <property type="entry name" value="HD"/>
    <property type="match status" value="1"/>
</dbReference>
<dbReference type="GO" id="GO:0008832">
    <property type="term" value="F:dGTPase activity"/>
    <property type="evidence" value="ECO:0007669"/>
    <property type="project" value="TreeGrafter"/>
</dbReference>
<dbReference type="Proteomes" id="UP000515135">
    <property type="component" value="Unplaced"/>
</dbReference>
<proteinExistence type="inferred from homology"/>